<evidence type="ECO:0000313" key="1">
    <source>
        <dbReference type="EMBL" id="KAK3059498.1"/>
    </source>
</evidence>
<evidence type="ECO:0000313" key="2">
    <source>
        <dbReference type="Proteomes" id="UP001186974"/>
    </source>
</evidence>
<gene>
    <name evidence="1" type="ORF">LTS18_010723</name>
</gene>
<name>A0ACC3CZL6_9PEZI</name>
<reference evidence="1" key="1">
    <citation type="submission" date="2024-09" db="EMBL/GenBank/DDBJ databases">
        <title>Black Yeasts Isolated from many extreme environments.</title>
        <authorList>
            <person name="Coleine C."/>
            <person name="Stajich J.E."/>
            <person name="Selbmann L."/>
        </authorList>
    </citation>
    <scope>NUCLEOTIDE SEQUENCE</scope>
    <source>
        <strain evidence="1">CCFEE 5737</strain>
    </source>
</reference>
<protein>
    <submittedName>
        <fullName evidence="1">Uncharacterized protein</fullName>
    </submittedName>
</protein>
<feature type="non-terminal residue" evidence="1">
    <location>
        <position position="1"/>
    </location>
</feature>
<sequence>PILSSAPEEQEEYEEWSAFIEDDSPAERVLQPHEDAAECGRMATLETSRAEEQGGPEEARTGSNPEATPFQETMPPPKTPKKVRVTEIPSSQTPFASPLSTQRSSQRSIQRSAMRPSTSPLKDVSLSARISLESPTKAKNMRSSTRSDNEASHGRRTLNELRSTGAEPRSPLKRMKSTIEDSEGFVEFDDTQEDSWRPAPTDTYAYYSDGLSNGEDEDLGLVEDDVTNNAAANVSFKLGDDLQVVGLTVTTSSAPISPVKAEPTQYPNDINRYAGELDFDYSHLPSSYRQFTQRSSMAKTRSRNSNTQSISDEALAQLHRDMAEFTQRQHTSSKSHEGRNELSTAHTQTQLRQSQVSTVDITQMLLRTQRQPLSSPAQLIQRQLFHSPSQRKDSPFARSSSMRPRRKRSPILMPSLPTVQVPSSPSALPPAPLLSSLPLTAPPELVHSSPIGGTPTTSRPWRSREGIVTMAQLLPESLMDSDLPAPPAVWSQDDLD</sequence>
<dbReference type="EMBL" id="JAWDJW010009352">
    <property type="protein sequence ID" value="KAK3059498.1"/>
    <property type="molecule type" value="Genomic_DNA"/>
</dbReference>
<comment type="caution">
    <text evidence="1">The sequence shown here is derived from an EMBL/GenBank/DDBJ whole genome shotgun (WGS) entry which is preliminary data.</text>
</comment>
<accession>A0ACC3CZL6</accession>
<keyword evidence="2" id="KW-1185">Reference proteome</keyword>
<organism evidence="1 2">
    <name type="scientific">Coniosporium uncinatum</name>
    <dbReference type="NCBI Taxonomy" id="93489"/>
    <lineage>
        <taxon>Eukaryota</taxon>
        <taxon>Fungi</taxon>
        <taxon>Dikarya</taxon>
        <taxon>Ascomycota</taxon>
        <taxon>Pezizomycotina</taxon>
        <taxon>Dothideomycetes</taxon>
        <taxon>Dothideomycetes incertae sedis</taxon>
        <taxon>Coniosporium</taxon>
    </lineage>
</organism>
<proteinExistence type="predicted"/>
<dbReference type="Proteomes" id="UP001186974">
    <property type="component" value="Unassembled WGS sequence"/>
</dbReference>